<dbReference type="Proteomes" id="UP001626550">
    <property type="component" value="Unassembled WGS sequence"/>
</dbReference>
<dbReference type="InterPro" id="IPR036915">
    <property type="entry name" value="Cyclin-like_sf"/>
</dbReference>
<dbReference type="InterPro" id="IPR039361">
    <property type="entry name" value="Cyclin"/>
</dbReference>
<evidence type="ECO:0000256" key="4">
    <source>
        <dbReference type="ARBA" id="ARBA00023127"/>
    </source>
</evidence>
<dbReference type="GO" id="GO:0008270">
    <property type="term" value="F:zinc ion binding"/>
    <property type="evidence" value="ECO:0007669"/>
    <property type="project" value="UniProtKB-KW"/>
</dbReference>
<gene>
    <name evidence="8" type="primary">CCNB3</name>
    <name evidence="8" type="ORF">Ciccas_007799</name>
</gene>
<evidence type="ECO:0000256" key="1">
    <source>
        <dbReference type="ARBA" id="ARBA00022723"/>
    </source>
</evidence>
<reference evidence="8 9" key="1">
    <citation type="submission" date="2024-11" db="EMBL/GenBank/DDBJ databases">
        <title>Adaptive evolution of stress response genes in parasites aligns with host niche diversity.</title>
        <authorList>
            <person name="Hahn C."/>
            <person name="Resl P."/>
        </authorList>
    </citation>
    <scope>NUCLEOTIDE SEQUENCE [LARGE SCALE GENOMIC DNA]</scope>
    <source>
        <strain evidence="8">EGGRZ-B1_66</strain>
        <tissue evidence="8">Body</tissue>
    </source>
</reference>
<dbReference type="EMBL" id="JBJKFK010001256">
    <property type="protein sequence ID" value="KAL3313600.1"/>
    <property type="molecule type" value="Genomic_DNA"/>
</dbReference>
<comment type="similarity">
    <text evidence="6">Belongs to the cyclin family.</text>
</comment>
<dbReference type="InterPro" id="IPR004367">
    <property type="entry name" value="Cyclin_C-dom"/>
</dbReference>
<dbReference type="PROSITE" id="PS01358">
    <property type="entry name" value="ZF_RANBP2_1"/>
    <property type="match status" value="1"/>
</dbReference>
<evidence type="ECO:0000259" key="7">
    <source>
        <dbReference type="PROSITE" id="PS50199"/>
    </source>
</evidence>
<dbReference type="Gene3D" id="1.10.472.10">
    <property type="entry name" value="Cyclin-like"/>
    <property type="match status" value="2"/>
</dbReference>
<dbReference type="InterPro" id="IPR013763">
    <property type="entry name" value="Cyclin-like_dom"/>
</dbReference>
<evidence type="ECO:0000256" key="3">
    <source>
        <dbReference type="ARBA" id="ARBA00022833"/>
    </source>
</evidence>
<dbReference type="Gene3D" id="4.10.1060.10">
    <property type="entry name" value="Zinc finger, RanBP2-type"/>
    <property type="match status" value="2"/>
</dbReference>
<organism evidence="8 9">
    <name type="scientific">Cichlidogyrus casuarinus</name>
    <dbReference type="NCBI Taxonomy" id="1844966"/>
    <lineage>
        <taxon>Eukaryota</taxon>
        <taxon>Metazoa</taxon>
        <taxon>Spiralia</taxon>
        <taxon>Lophotrochozoa</taxon>
        <taxon>Platyhelminthes</taxon>
        <taxon>Monogenea</taxon>
        <taxon>Monopisthocotylea</taxon>
        <taxon>Dactylogyridea</taxon>
        <taxon>Ancyrocephalidae</taxon>
        <taxon>Cichlidogyrus</taxon>
    </lineage>
</organism>
<dbReference type="Pfam" id="PF02984">
    <property type="entry name" value="Cyclin_C"/>
    <property type="match status" value="1"/>
</dbReference>
<dbReference type="PANTHER" id="PTHR10177">
    <property type="entry name" value="CYCLINS"/>
    <property type="match status" value="1"/>
</dbReference>
<dbReference type="InterPro" id="IPR006671">
    <property type="entry name" value="Cyclin_N"/>
</dbReference>
<dbReference type="PROSITE" id="PS50199">
    <property type="entry name" value="ZF_RANBP2_2"/>
    <property type="match status" value="1"/>
</dbReference>
<feature type="domain" description="RanBP2-type" evidence="7">
    <location>
        <begin position="519"/>
        <end position="548"/>
    </location>
</feature>
<keyword evidence="2 5" id="KW-0863">Zinc-finger</keyword>
<keyword evidence="4 6" id="KW-0195">Cyclin</keyword>
<protein>
    <submittedName>
        <fullName evidence="8">G2/mitotic-specific cyclin-B3</fullName>
    </submittedName>
</protein>
<keyword evidence="3" id="KW-0862">Zinc</keyword>
<accession>A0ABD2Q281</accession>
<evidence type="ECO:0000256" key="2">
    <source>
        <dbReference type="ARBA" id="ARBA00022771"/>
    </source>
</evidence>
<sequence length="620" mass="70343">MDLYLQFSKYSSDIVRKAYVLSDDVDEFVQECKKLDFALGSLDRSSHERVFEMADYLLGIIAHEQLRERLPKFQIADFLGQSKQEHLNADMLTTLADWLIDLQDNFSLNHETVHLSWSILFAFLNKCPQVPKCEIQLMACAAIMVASKLEEHNVISLEDFGYFSGNVYTRSQFLAAEKKLLCEIDFVVHRPNPYIFLRRYARILDVHNGYVQYMSRFLLEAGMHSYSLSLLPESKKAAACLWLARVVLRNPSYQEWARRSEVRELRSAIASNTQAYRLYKQVLKERTTKNATNDRANLSDSCISLSDSSNQPSSMLCRIPSMNLSTDASFMSDMEDSFSGVPSKTRAKIEGLVAEESQVRPYWPPILRKLTGWREKDLIPVALRYHKMAFSLIAEAASGSNKSMSERNMSTDEPIDMTVGIPEEGSNQSGSSGISNGESLIRRHLVSKYCDSSFLGVANAYPQLASENLVPFFPAVQCPENCQCGNLNFSKRDVCNKCGTNRPVSLKNHKSKLISNNGNSGEWVCKSCGNHNWAKRLLCNICNASRNPKVEERTGYGGGFMEREENVEYKDKRDSDDEYDDFGRIKRRKHTSESNQASLHIFIGQSIIKPSYKCLDSVVL</sequence>
<keyword evidence="9" id="KW-1185">Reference proteome</keyword>
<evidence type="ECO:0000256" key="6">
    <source>
        <dbReference type="RuleBase" id="RU000383"/>
    </source>
</evidence>
<dbReference type="InterPro" id="IPR036443">
    <property type="entry name" value="Znf_RanBP2_sf"/>
</dbReference>
<name>A0ABD2Q281_9PLAT</name>
<dbReference type="CDD" id="cd20537">
    <property type="entry name" value="CYCLIN_CCNO-like_rpt2"/>
    <property type="match status" value="1"/>
</dbReference>
<keyword evidence="1" id="KW-0479">Metal-binding</keyword>
<dbReference type="InterPro" id="IPR001876">
    <property type="entry name" value="Znf_RanBP2"/>
</dbReference>
<dbReference type="SMART" id="SM00385">
    <property type="entry name" value="CYCLIN"/>
    <property type="match status" value="2"/>
</dbReference>
<dbReference type="SUPFAM" id="SSF47954">
    <property type="entry name" value="Cyclin-like"/>
    <property type="match status" value="2"/>
</dbReference>
<dbReference type="SUPFAM" id="SSF90209">
    <property type="entry name" value="Ran binding protein zinc finger-like"/>
    <property type="match status" value="1"/>
</dbReference>
<dbReference type="SMART" id="SM00547">
    <property type="entry name" value="ZnF_RBZ"/>
    <property type="match status" value="2"/>
</dbReference>
<evidence type="ECO:0000313" key="8">
    <source>
        <dbReference type="EMBL" id="KAL3313600.1"/>
    </source>
</evidence>
<evidence type="ECO:0000313" key="9">
    <source>
        <dbReference type="Proteomes" id="UP001626550"/>
    </source>
</evidence>
<comment type="caution">
    <text evidence="8">The sequence shown here is derived from an EMBL/GenBank/DDBJ whole genome shotgun (WGS) entry which is preliminary data.</text>
</comment>
<dbReference type="AlphaFoldDB" id="A0ABD2Q281"/>
<dbReference type="SMART" id="SM01332">
    <property type="entry name" value="Cyclin_C"/>
    <property type="match status" value="1"/>
</dbReference>
<dbReference type="Pfam" id="PF00134">
    <property type="entry name" value="Cyclin_N"/>
    <property type="match status" value="1"/>
</dbReference>
<evidence type="ECO:0000256" key="5">
    <source>
        <dbReference type="PROSITE-ProRule" id="PRU00322"/>
    </source>
</evidence>
<proteinExistence type="inferred from homology"/>